<sequence>MFSFLEAGILILLTLVLGSMAQSSTASSSGTSSATSQAPPQTHTVTVGKGTNSYDPDTIQALPGDLIVFEFFPTNHSVVRASYGYPCVPYEDTAGPDAAGFFSGHFPLETIQPNPPTWNLTVNDTEPVFFYCSAVGSCIDFQMVGVINPNGTEFLANQKAAAKAADYMLEPGQPFPEEAASSMSSIAATATATVTSATSAPTTAGPPLTVTTTHTGLSSGAIAGIVVAGFIVLLLGAALFFFIGRNSTLRQALAFTSHPSPTARSSMAPPPPPPAKDMSYPTDHTLPTILPYKSDPCAPHHRIPSYDVPPYSLAASPTPDAVAGCAPTAEELSSVVGSSPRMSPRSFGPGPRYTPGTEYGNFLATGGMGDQMGGTGMGMGMAPTAAAGTPRNLSQRSGTMFREVGLTGSQRNSRLGVHEMDAS</sequence>
<dbReference type="Gene3D" id="2.60.40.420">
    <property type="entry name" value="Cupredoxins - blue copper proteins"/>
    <property type="match status" value="1"/>
</dbReference>
<evidence type="ECO:0000313" key="5">
    <source>
        <dbReference type="Proteomes" id="UP000800092"/>
    </source>
</evidence>
<keyword evidence="2" id="KW-1133">Transmembrane helix</keyword>
<protein>
    <recommendedName>
        <fullName evidence="6">Cupredoxin</fullName>
    </recommendedName>
</protein>
<gene>
    <name evidence="4" type="ORF">EV356DRAFT_573503</name>
</gene>
<feature type="chain" id="PRO_5025328181" description="Cupredoxin" evidence="3">
    <location>
        <begin position="22"/>
        <end position="423"/>
    </location>
</feature>
<feature type="compositionally biased region" description="Polar residues" evidence="1">
    <location>
        <begin position="39"/>
        <end position="51"/>
    </location>
</feature>
<name>A0A6A6HLJ2_VIRVR</name>
<feature type="compositionally biased region" description="Low complexity" evidence="1">
    <location>
        <begin position="26"/>
        <end position="38"/>
    </location>
</feature>
<reference evidence="4" key="1">
    <citation type="journal article" date="2020" name="Stud. Mycol.">
        <title>101 Dothideomycetes genomes: a test case for predicting lifestyles and emergence of pathogens.</title>
        <authorList>
            <person name="Haridas S."/>
            <person name="Albert R."/>
            <person name="Binder M."/>
            <person name="Bloem J."/>
            <person name="Labutti K."/>
            <person name="Salamov A."/>
            <person name="Andreopoulos B."/>
            <person name="Baker S."/>
            <person name="Barry K."/>
            <person name="Bills G."/>
            <person name="Bluhm B."/>
            <person name="Cannon C."/>
            <person name="Castanera R."/>
            <person name="Culley D."/>
            <person name="Daum C."/>
            <person name="Ezra D."/>
            <person name="Gonzalez J."/>
            <person name="Henrissat B."/>
            <person name="Kuo A."/>
            <person name="Liang C."/>
            <person name="Lipzen A."/>
            <person name="Lutzoni F."/>
            <person name="Magnuson J."/>
            <person name="Mondo S."/>
            <person name="Nolan M."/>
            <person name="Ohm R."/>
            <person name="Pangilinan J."/>
            <person name="Park H.-J."/>
            <person name="Ramirez L."/>
            <person name="Alfaro M."/>
            <person name="Sun H."/>
            <person name="Tritt A."/>
            <person name="Yoshinaga Y."/>
            <person name="Zwiers L.-H."/>
            <person name="Turgeon B."/>
            <person name="Goodwin S."/>
            <person name="Spatafora J."/>
            <person name="Crous P."/>
            <person name="Grigoriev I."/>
        </authorList>
    </citation>
    <scope>NUCLEOTIDE SEQUENCE</scope>
    <source>
        <strain evidence="4">Tuck. ex Michener</strain>
    </source>
</reference>
<dbReference type="AlphaFoldDB" id="A0A6A6HLJ2"/>
<dbReference type="InterPro" id="IPR052953">
    <property type="entry name" value="Ser-rich/MCO-related"/>
</dbReference>
<feature type="region of interest" description="Disordered" evidence="1">
    <location>
        <begin position="334"/>
        <end position="353"/>
    </location>
</feature>
<evidence type="ECO:0000313" key="4">
    <source>
        <dbReference type="EMBL" id="KAF2238413.1"/>
    </source>
</evidence>
<dbReference type="EMBL" id="ML991776">
    <property type="protein sequence ID" value="KAF2238413.1"/>
    <property type="molecule type" value="Genomic_DNA"/>
</dbReference>
<organism evidence="4 5">
    <name type="scientific">Viridothelium virens</name>
    <name type="common">Speckled blister lichen</name>
    <name type="synonym">Trypethelium virens</name>
    <dbReference type="NCBI Taxonomy" id="1048519"/>
    <lineage>
        <taxon>Eukaryota</taxon>
        <taxon>Fungi</taxon>
        <taxon>Dikarya</taxon>
        <taxon>Ascomycota</taxon>
        <taxon>Pezizomycotina</taxon>
        <taxon>Dothideomycetes</taxon>
        <taxon>Dothideomycetes incertae sedis</taxon>
        <taxon>Trypetheliales</taxon>
        <taxon>Trypetheliaceae</taxon>
        <taxon>Viridothelium</taxon>
    </lineage>
</organism>
<evidence type="ECO:0000256" key="1">
    <source>
        <dbReference type="SAM" id="MobiDB-lite"/>
    </source>
</evidence>
<dbReference type="InterPro" id="IPR008972">
    <property type="entry name" value="Cupredoxin"/>
</dbReference>
<keyword evidence="2" id="KW-0472">Membrane</keyword>
<proteinExistence type="predicted"/>
<feature type="region of interest" description="Disordered" evidence="1">
    <location>
        <begin position="26"/>
        <end position="51"/>
    </location>
</feature>
<feature type="signal peptide" evidence="3">
    <location>
        <begin position="1"/>
        <end position="21"/>
    </location>
</feature>
<dbReference type="OrthoDB" id="3943691at2759"/>
<feature type="transmembrane region" description="Helical" evidence="2">
    <location>
        <begin position="221"/>
        <end position="243"/>
    </location>
</feature>
<keyword evidence="2" id="KW-0812">Transmembrane</keyword>
<evidence type="ECO:0008006" key="6">
    <source>
        <dbReference type="Google" id="ProtNLM"/>
    </source>
</evidence>
<accession>A0A6A6HLJ2</accession>
<keyword evidence="3" id="KW-0732">Signal</keyword>
<dbReference type="CDD" id="cd12087">
    <property type="entry name" value="TM_EGFR-like"/>
    <property type="match status" value="1"/>
</dbReference>
<dbReference type="PANTHER" id="PTHR34883">
    <property type="entry name" value="SERINE-RICH PROTEIN, PUTATIVE-RELATED-RELATED"/>
    <property type="match status" value="1"/>
</dbReference>
<dbReference type="PANTHER" id="PTHR34883:SF8">
    <property type="entry name" value="EXTRACELLULAR SERINE-RICH PROTEIN (AFU_ORTHOLOGUE AFUA_6G00670)"/>
    <property type="match status" value="1"/>
</dbReference>
<dbReference type="Proteomes" id="UP000800092">
    <property type="component" value="Unassembled WGS sequence"/>
</dbReference>
<evidence type="ECO:0000256" key="2">
    <source>
        <dbReference type="SAM" id="Phobius"/>
    </source>
</evidence>
<dbReference type="SUPFAM" id="SSF49503">
    <property type="entry name" value="Cupredoxins"/>
    <property type="match status" value="1"/>
</dbReference>
<dbReference type="CDD" id="cd00920">
    <property type="entry name" value="Cupredoxin"/>
    <property type="match status" value="1"/>
</dbReference>
<keyword evidence="5" id="KW-1185">Reference proteome</keyword>
<evidence type="ECO:0000256" key="3">
    <source>
        <dbReference type="SAM" id="SignalP"/>
    </source>
</evidence>